<dbReference type="GO" id="GO:0032259">
    <property type="term" value="P:methylation"/>
    <property type="evidence" value="ECO:0007669"/>
    <property type="project" value="UniProtKB-KW"/>
</dbReference>
<dbReference type="EMBL" id="QLTR01000021">
    <property type="protein sequence ID" value="RAS60580.1"/>
    <property type="molecule type" value="Genomic_DNA"/>
</dbReference>
<dbReference type="InterPro" id="IPR017226">
    <property type="entry name" value="BHMT-like"/>
</dbReference>
<dbReference type="PIRSF" id="PIRSF037505">
    <property type="entry name" value="Betaine_HMT"/>
    <property type="match status" value="1"/>
</dbReference>
<comment type="cofactor">
    <cofactor evidence="3">
        <name>Zn(2+)</name>
        <dbReference type="ChEBI" id="CHEBI:29105"/>
    </cofactor>
    <text evidence="3">Binds 1 zinc ion per subunit.</text>
</comment>
<accession>A0A329E625</accession>
<dbReference type="PANTHER" id="PTHR11103:SF18">
    <property type="entry name" value="SLR1189 PROTEIN"/>
    <property type="match status" value="1"/>
</dbReference>
<protein>
    <submittedName>
        <fullName evidence="6">Homocysteine S-methyltransferase</fullName>
    </submittedName>
</protein>
<evidence type="ECO:0000313" key="7">
    <source>
        <dbReference type="Proteomes" id="UP000248729"/>
    </source>
</evidence>
<name>A0A329E625_VIBDI</name>
<evidence type="ECO:0000256" key="2">
    <source>
        <dbReference type="ARBA" id="ARBA00022679"/>
    </source>
</evidence>
<comment type="caution">
    <text evidence="6">The sequence shown here is derived from an EMBL/GenBank/DDBJ whole genome shotgun (WGS) entry which is preliminary data.</text>
</comment>
<dbReference type="Gene3D" id="3.20.20.330">
    <property type="entry name" value="Homocysteine-binding-like domain"/>
    <property type="match status" value="1"/>
</dbReference>
<gene>
    <name evidence="6" type="ORF">DET48_12186</name>
</gene>
<feature type="binding site" evidence="3 4">
    <location>
        <position position="211"/>
    </location>
    <ligand>
        <name>Zn(2+)</name>
        <dbReference type="ChEBI" id="CHEBI:29105"/>
    </ligand>
</feature>
<dbReference type="InterPro" id="IPR036589">
    <property type="entry name" value="HCY_dom_sf"/>
</dbReference>
<evidence type="ECO:0000313" key="6">
    <source>
        <dbReference type="EMBL" id="RAS60580.1"/>
    </source>
</evidence>
<dbReference type="Proteomes" id="UP000248729">
    <property type="component" value="Unassembled WGS sequence"/>
</dbReference>
<evidence type="ECO:0000256" key="3">
    <source>
        <dbReference type="PIRSR" id="PIRSR037505-2"/>
    </source>
</evidence>
<dbReference type="PROSITE" id="PS50970">
    <property type="entry name" value="HCY"/>
    <property type="match status" value="1"/>
</dbReference>
<dbReference type="SUPFAM" id="SSF82282">
    <property type="entry name" value="Homocysteine S-methyltransferase"/>
    <property type="match status" value="1"/>
</dbReference>
<dbReference type="GO" id="GO:0008270">
    <property type="term" value="F:zinc ion binding"/>
    <property type="evidence" value="ECO:0007669"/>
    <property type="project" value="InterPro"/>
</dbReference>
<keyword evidence="2 4" id="KW-0808">Transferase</keyword>
<dbReference type="PANTHER" id="PTHR11103">
    <property type="entry name" value="SLR1189 PROTEIN"/>
    <property type="match status" value="1"/>
</dbReference>
<dbReference type="RefSeq" id="WP_219725400.1">
    <property type="nucleotide sequence ID" value="NZ_QLTR01000021.1"/>
</dbReference>
<evidence type="ECO:0000259" key="5">
    <source>
        <dbReference type="PROSITE" id="PS50970"/>
    </source>
</evidence>
<keyword evidence="1 4" id="KW-0489">Methyltransferase</keyword>
<keyword evidence="3 4" id="KW-0479">Metal-binding</keyword>
<sequence>MSGQQAVTILDGGMGRELKRRGAPFRQPEWSALAMMEAPEVVGEVHRSFIQNGAQVITTNSYALVPFHIGQECFDSQAEVLADRAGKVARDAVIAEGKQTLVAGSIPPLFGSYRADLYQPENAEKIASPLIKGLDAHIDIWLAETQSLIAESTTIYQQVRALGTGNKPFWVSFTLDDCEKTEVPKLRSGETVKQAVEAMAALNVNAILFNCSQPEIMEDALVVARTTLESLDAEGIQLGVYANAFPPTTKDATANDGLDELRDDLNLTVYAEIADKWHKQGASLIGGCCGIGPEHINELSKHFSDYLRP</sequence>
<dbReference type="Pfam" id="PF02574">
    <property type="entry name" value="S-methyl_trans"/>
    <property type="match status" value="1"/>
</dbReference>
<feature type="domain" description="Hcy-binding" evidence="5">
    <location>
        <begin position="1"/>
        <end position="303"/>
    </location>
</feature>
<dbReference type="AlphaFoldDB" id="A0A329E625"/>
<dbReference type="GO" id="GO:0008168">
    <property type="term" value="F:methyltransferase activity"/>
    <property type="evidence" value="ECO:0007669"/>
    <property type="project" value="UniProtKB-UniRule"/>
</dbReference>
<organism evidence="6 7">
    <name type="scientific">Vibrio diazotrophicus</name>
    <dbReference type="NCBI Taxonomy" id="685"/>
    <lineage>
        <taxon>Bacteria</taxon>
        <taxon>Pseudomonadati</taxon>
        <taxon>Pseudomonadota</taxon>
        <taxon>Gammaproteobacteria</taxon>
        <taxon>Vibrionales</taxon>
        <taxon>Vibrionaceae</taxon>
        <taxon>Vibrio</taxon>
    </lineage>
</organism>
<reference evidence="6 7" key="1">
    <citation type="submission" date="2018-06" db="EMBL/GenBank/DDBJ databases">
        <title>Freshwater and sediment microbial communities from various areas in North America, analyzing microbe dynamics in response to fracking.</title>
        <authorList>
            <person name="Lamendella R."/>
        </authorList>
    </citation>
    <scope>NUCLEOTIDE SEQUENCE [LARGE SCALE GENOMIC DNA]</scope>
    <source>
        <strain evidence="6 7">99A</strain>
    </source>
</reference>
<feature type="binding site" evidence="3 4">
    <location>
        <position position="288"/>
    </location>
    <ligand>
        <name>Zn(2+)</name>
        <dbReference type="ChEBI" id="CHEBI:29105"/>
    </ligand>
</feature>
<proteinExistence type="predicted"/>
<evidence type="ECO:0000256" key="4">
    <source>
        <dbReference type="PROSITE-ProRule" id="PRU00333"/>
    </source>
</evidence>
<feature type="binding site" evidence="3 4">
    <location>
        <position position="289"/>
    </location>
    <ligand>
        <name>Zn(2+)</name>
        <dbReference type="ChEBI" id="CHEBI:29105"/>
    </ligand>
</feature>
<evidence type="ECO:0000256" key="1">
    <source>
        <dbReference type="ARBA" id="ARBA00022603"/>
    </source>
</evidence>
<dbReference type="InterPro" id="IPR003726">
    <property type="entry name" value="HCY_dom"/>
</dbReference>
<dbReference type="GO" id="GO:0009086">
    <property type="term" value="P:methionine biosynthetic process"/>
    <property type="evidence" value="ECO:0007669"/>
    <property type="project" value="InterPro"/>
</dbReference>
<keyword evidence="3 4" id="KW-0862">Zinc</keyword>